<name>A0A3B1E466_9ZZZZ</name>
<keyword evidence="1 3" id="KW-0808">Transferase</keyword>
<dbReference type="EMBL" id="UOYO01000004">
    <property type="protein sequence ID" value="VAY86314.1"/>
    <property type="molecule type" value="Genomic_DNA"/>
</dbReference>
<organism evidence="3">
    <name type="scientific">hydrothermal vent metagenome</name>
    <dbReference type="NCBI Taxonomy" id="652676"/>
    <lineage>
        <taxon>unclassified sequences</taxon>
        <taxon>metagenomes</taxon>
        <taxon>ecological metagenomes</taxon>
    </lineage>
</organism>
<reference evidence="3" key="1">
    <citation type="submission" date="2018-10" db="EMBL/GenBank/DDBJ databases">
        <authorList>
            <person name="Aoki K."/>
        </authorList>
    </citation>
    <scope>NUCLEOTIDE SEQUENCE</scope>
</reference>
<dbReference type="AlphaFoldDB" id="A0A3B1E466"/>
<feature type="domain" description="AB hydrolase-1" evidence="2">
    <location>
        <begin position="42"/>
        <end position="353"/>
    </location>
</feature>
<dbReference type="Gene3D" id="1.10.1740.110">
    <property type="match status" value="1"/>
</dbReference>
<dbReference type="Pfam" id="PF00561">
    <property type="entry name" value="Abhydrolase_1"/>
    <property type="match status" value="1"/>
</dbReference>
<dbReference type="EC" id="2.3.1.31" evidence="3"/>
<dbReference type="SUPFAM" id="SSF53474">
    <property type="entry name" value="alpha/beta-Hydrolases"/>
    <property type="match status" value="1"/>
</dbReference>
<dbReference type="GO" id="GO:0004414">
    <property type="term" value="F:homoserine O-acetyltransferase activity"/>
    <property type="evidence" value="ECO:0007669"/>
    <property type="project" value="UniProtKB-EC"/>
</dbReference>
<dbReference type="PIRSF" id="PIRSF000443">
    <property type="entry name" value="Homoser_Ac_trans"/>
    <property type="match status" value="1"/>
</dbReference>
<evidence type="ECO:0000313" key="3">
    <source>
        <dbReference type="EMBL" id="VAY86314.1"/>
    </source>
</evidence>
<evidence type="ECO:0000256" key="1">
    <source>
        <dbReference type="ARBA" id="ARBA00022679"/>
    </source>
</evidence>
<proteinExistence type="inferred from homology"/>
<dbReference type="InterPro" id="IPR008220">
    <property type="entry name" value="HAT_MetX-like"/>
</dbReference>
<protein>
    <submittedName>
        <fullName evidence="3">Homoserine O-acetyltransferase</fullName>
        <ecNumber evidence="3">2.3.1.31</ecNumber>
    </submittedName>
</protein>
<gene>
    <name evidence="3" type="ORF">MNB_ARC-1_596</name>
</gene>
<dbReference type="InterPro" id="IPR029058">
    <property type="entry name" value="AB_hydrolase_fold"/>
</dbReference>
<dbReference type="GO" id="GO:0009086">
    <property type="term" value="P:methionine biosynthetic process"/>
    <property type="evidence" value="ECO:0007669"/>
    <property type="project" value="TreeGrafter"/>
</dbReference>
<accession>A0A3B1E466</accession>
<sequence length="367" mass="41977">MITNTKIVYFDEPLYCESGRILQPFEVKYETYGQLNKDKSNIIVITHALSGSHHVAGYYDGDRKPGWWNDFIGDNKTIDTTKYFVICMNNIGSCFGSTSPLSIHPLDGKPYRFRFPVLTISDIVKSQMRVFKSLNISSVKAVIGGSMGGMQALCYAIEYPNFAKQIIALATTAYTRPWAIAYNKITTEAIRNDPNFKNGYYDPKDIKENGLKGLAVGRMAGHISYLSPNSMNKKFGRRYVEQDGLYELFGRFEVERYMEYNGYSFPHKFDPLSYLYIIKTMNIFNASRGSDTLAQSLDKIKAKLHLISFNGDLLFKPEEMKEIRDIMKAIGKEHNVTYKEIISDYGHDAFLVEVDKFKEHVKDILND</sequence>
<dbReference type="PANTHER" id="PTHR32268">
    <property type="entry name" value="HOMOSERINE O-ACETYLTRANSFERASE"/>
    <property type="match status" value="1"/>
</dbReference>
<dbReference type="HAMAP" id="MF_00296">
    <property type="entry name" value="MetX_acyltransf"/>
    <property type="match status" value="1"/>
</dbReference>
<dbReference type="NCBIfam" id="NF001209">
    <property type="entry name" value="PRK00175.1"/>
    <property type="match status" value="1"/>
</dbReference>
<evidence type="ECO:0000259" key="2">
    <source>
        <dbReference type="Pfam" id="PF00561"/>
    </source>
</evidence>
<keyword evidence="3" id="KW-0012">Acyltransferase</keyword>
<dbReference type="Gene3D" id="3.40.50.1820">
    <property type="entry name" value="alpha/beta hydrolase"/>
    <property type="match status" value="1"/>
</dbReference>
<dbReference type="InterPro" id="IPR000073">
    <property type="entry name" value="AB_hydrolase_1"/>
</dbReference>
<dbReference type="GO" id="GO:0009092">
    <property type="term" value="P:homoserine metabolic process"/>
    <property type="evidence" value="ECO:0007669"/>
    <property type="project" value="TreeGrafter"/>
</dbReference>
<dbReference type="NCBIfam" id="TIGR01392">
    <property type="entry name" value="homoserO_Ac_trn"/>
    <property type="match status" value="1"/>
</dbReference>
<dbReference type="PANTHER" id="PTHR32268:SF11">
    <property type="entry name" value="HOMOSERINE O-ACETYLTRANSFERASE"/>
    <property type="match status" value="1"/>
</dbReference>